<reference evidence="1" key="1">
    <citation type="submission" date="2020-10" db="EMBL/GenBank/DDBJ databases">
        <title>Sequencing the genomes of 1000 actinobacteria strains.</title>
        <authorList>
            <person name="Klenk H.-P."/>
        </authorList>
    </citation>
    <scope>NUCLEOTIDE SEQUENCE</scope>
    <source>
        <strain evidence="1">DSM 45354</strain>
    </source>
</reference>
<dbReference type="Proteomes" id="UP000638648">
    <property type="component" value="Unassembled WGS sequence"/>
</dbReference>
<organism evidence="1 2">
    <name type="scientific">Actinopolymorpha pittospori</name>
    <dbReference type="NCBI Taxonomy" id="648752"/>
    <lineage>
        <taxon>Bacteria</taxon>
        <taxon>Bacillati</taxon>
        <taxon>Actinomycetota</taxon>
        <taxon>Actinomycetes</taxon>
        <taxon>Propionibacteriales</taxon>
        <taxon>Actinopolymorphaceae</taxon>
        <taxon>Actinopolymorpha</taxon>
    </lineage>
</organism>
<protein>
    <submittedName>
        <fullName evidence="1">Uncharacterized protein</fullName>
    </submittedName>
</protein>
<name>A0A927N667_9ACTN</name>
<dbReference type="AlphaFoldDB" id="A0A927N667"/>
<dbReference type="EMBL" id="JADBEM010000001">
    <property type="protein sequence ID" value="MBE1612884.1"/>
    <property type="molecule type" value="Genomic_DNA"/>
</dbReference>
<accession>A0A927N667</accession>
<keyword evidence="2" id="KW-1185">Reference proteome</keyword>
<proteinExistence type="predicted"/>
<evidence type="ECO:0000313" key="1">
    <source>
        <dbReference type="EMBL" id="MBE1612884.1"/>
    </source>
</evidence>
<dbReference type="RefSeq" id="WP_192755851.1">
    <property type="nucleotide sequence ID" value="NZ_BAABJL010000239.1"/>
</dbReference>
<gene>
    <name evidence="1" type="ORF">HEB94_009732</name>
</gene>
<evidence type="ECO:0000313" key="2">
    <source>
        <dbReference type="Proteomes" id="UP000638648"/>
    </source>
</evidence>
<sequence length="86" mass="10537">MTTHLQRLMYFDVEWEHVFLRLRFDEHYDVLRRRELDEHRLRFYRLAMHISLVAKPLVILDGDFPDRQGMLDIAEHNLGQALTFLR</sequence>
<comment type="caution">
    <text evidence="1">The sequence shown here is derived from an EMBL/GenBank/DDBJ whole genome shotgun (WGS) entry which is preliminary data.</text>
</comment>